<feature type="compositionally biased region" description="Basic and acidic residues" evidence="1">
    <location>
        <begin position="114"/>
        <end position="123"/>
    </location>
</feature>
<sequence length="123" mass="12660">MASMETAAGETGVVYNLVGATTTGGHQSLADGHLSPCVNTVLFILCLSLSLPSISPPASVNHPSAADSQGPRSPLATGGLARRYRGLLIDPSRLIGQTAGDRNRSPLAAARRSGRSDRKCHGL</sequence>
<feature type="region of interest" description="Disordered" evidence="1">
    <location>
        <begin position="95"/>
        <end position="123"/>
    </location>
</feature>
<comment type="caution">
    <text evidence="2">The sequence shown here is derived from an EMBL/GenBank/DDBJ whole genome shotgun (WGS) entry which is preliminary data.</text>
</comment>
<proteinExistence type="predicted"/>
<keyword evidence="3" id="KW-1185">Reference proteome</keyword>
<dbReference type="AlphaFoldDB" id="A0AAW0NW72"/>
<accession>A0AAW0NW72</accession>
<evidence type="ECO:0000313" key="2">
    <source>
        <dbReference type="EMBL" id="KAK7910004.1"/>
    </source>
</evidence>
<evidence type="ECO:0000256" key="1">
    <source>
        <dbReference type="SAM" id="MobiDB-lite"/>
    </source>
</evidence>
<dbReference type="EMBL" id="JBBPFD010000010">
    <property type="protein sequence ID" value="KAK7910004.1"/>
    <property type="molecule type" value="Genomic_DNA"/>
</dbReference>
<reference evidence="3" key="1">
    <citation type="submission" date="2024-04" db="EMBL/GenBank/DDBJ databases">
        <title>Salinicola lusitanus LLJ914,a marine bacterium isolated from the Okinawa Trough.</title>
        <authorList>
            <person name="Li J."/>
        </authorList>
    </citation>
    <scope>NUCLEOTIDE SEQUENCE [LARGE SCALE GENOMIC DNA]</scope>
</reference>
<gene>
    <name evidence="2" type="ORF">WMY93_014688</name>
</gene>
<dbReference type="Proteomes" id="UP001460270">
    <property type="component" value="Unassembled WGS sequence"/>
</dbReference>
<protein>
    <submittedName>
        <fullName evidence="2">Uncharacterized protein</fullName>
    </submittedName>
</protein>
<organism evidence="2 3">
    <name type="scientific">Mugilogobius chulae</name>
    <name type="common">yellowstripe goby</name>
    <dbReference type="NCBI Taxonomy" id="88201"/>
    <lineage>
        <taxon>Eukaryota</taxon>
        <taxon>Metazoa</taxon>
        <taxon>Chordata</taxon>
        <taxon>Craniata</taxon>
        <taxon>Vertebrata</taxon>
        <taxon>Euteleostomi</taxon>
        <taxon>Actinopterygii</taxon>
        <taxon>Neopterygii</taxon>
        <taxon>Teleostei</taxon>
        <taxon>Neoteleostei</taxon>
        <taxon>Acanthomorphata</taxon>
        <taxon>Gobiaria</taxon>
        <taxon>Gobiiformes</taxon>
        <taxon>Gobioidei</taxon>
        <taxon>Gobiidae</taxon>
        <taxon>Gobionellinae</taxon>
        <taxon>Mugilogobius</taxon>
    </lineage>
</organism>
<name>A0AAW0NW72_9GOBI</name>
<feature type="region of interest" description="Disordered" evidence="1">
    <location>
        <begin position="57"/>
        <end position="78"/>
    </location>
</feature>
<evidence type="ECO:0000313" key="3">
    <source>
        <dbReference type="Proteomes" id="UP001460270"/>
    </source>
</evidence>